<dbReference type="Proteomes" id="UP000274327">
    <property type="component" value="Unassembled WGS sequence"/>
</dbReference>
<comment type="caution">
    <text evidence="1">The sequence shown here is derived from an EMBL/GenBank/DDBJ whole genome shotgun (WGS) entry which is preliminary data.</text>
</comment>
<sequence length="176" mass="19696">MSGIDFDCRACAATHLGTDGTRDRPWPVLSFAVPDLVLRLAPHELRDAEITDDLCWIERPEGAEQYVRVSMHVPIRDDPERRMEYSPWVSLAEEDVLDILDHLGDEAYRTVYPGRLASALPGYETAGPVSVLVHSRGDLRPLIGPDPTNESPLGRDLLGGITREEAELRIRAFLLR</sequence>
<organism evidence="1 2">
    <name type="scientific">Brachybacterium paraconglomeratum</name>
    <dbReference type="NCBI Taxonomy" id="173362"/>
    <lineage>
        <taxon>Bacteria</taxon>
        <taxon>Bacillati</taxon>
        <taxon>Actinomycetota</taxon>
        <taxon>Actinomycetes</taxon>
        <taxon>Micrococcales</taxon>
        <taxon>Dermabacteraceae</taxon>
        <taxon>Brachybacterium</taxon>
    </lineage>
</organism>
<dbReference type="InterPro" id="IPR018697">
    <property type="entry name" value="DUF2199"/>
</dbReference>
<dbReference type="RefSeq" id="WP_126985153.1">
    <property type="nucleotide sequence ID" value="NZ_JALXWX010000097.1"/>
</dbReference>
<name>A0A426SN19_9MICO</name>
<evidence type="ECO:0008006" key="3">
    <source>
        <dbReference type="Google" id="ProtNLM"/>
    </source>
</evidence>
<evidence type="ECO:0000313" key="2">
    <source>
        <dbReference type="Proteomes" id="UP000274327"/>
    </source>
</evidence>
<dbReference type="GeneID" id="78120222"/>
<gene>
    <name evidence="1" type="ORF">DS079_04145</name>
</gene>
<proteinExistence type="predicted"/>
<dbReference type="EMBL" id="QOCI01000002">
    <property type="protein sequence ID" value="RRR19466.1"/>
    <property type="molecule type" value="Genomic_DNA"/>
</dbReference>
<accession>A0A426SN19</accession>
<dbReference type="AlphaFoldDB" id="A0A426SN19"/>
<protein>
    <recommendedName>
        <fullName evidence="3">DUF2199 domain-containing protein</fullName>
    </recommendedName>
</protein>
<reference evidence="1 2" key="1">
    <citation type="submission" date="2018-07" db="EMBL/GenBank/DDBJ databases">
        <title>Brachybacteriurn paraconglorneratum KCTC 9916.</title>
        <authorList>
            <person name="Li Y."/>
        </authorList>
    </citation>
    <scope>NUCLEOTIDE SEQUENCE [LARGE SCALE GENOMIC DNA]</scope>
    <source>
        <strain evidence="1 2">KCTC 9916</strain>
    </source>
</reference>
<keyword evidence="2" id="KW-1185">Reference proteome</keyword>
<dbReference type="Pfam" id="PF09965">
    <property type="entry name" value="DUF2199"/>
    <property type="match status" value="1"/>
</dbReference>
<evidence type="ECO:0000313" key="1">
    <source>
        <dbReference type="EMBL" id="RRR19466.1"/>
    </source>
</evidence>